<gene>
    <name evidence="7" type="ordered locus">AciX9_1747</name>
</gene>
<feature type="transmembrane region" description="Helical" evidence="6">
    <location>
        <begin position="287"/>
        <end position="305"/>
    </location>
</feature>
<evidence type="ECO:0000256" key="6">
    <source>
        <dbReference type="SAM" id="Phobius"/>
    </source>
</evidence>
<dbReference type="STRING" id="1198114.AciX9_1747"/>
<evidence type="ECO:0000313" key="7">
    <source>
        <dbReference type="EMBL" id="ADW68795.1"/>
    </source>
</evidence>
<keyword evidence="8" id="KW-1185">Reference proteome</keyword>
<keyword evidence="6" id="KW-1133">Transmembrane helix</keyword>
<evidence type="ECO:0000256" key="2">
    <source>
        <dbReference type="ARBA" id="ARBA00022475"/>
    </source>
</evidence>
<accession>E8WYV9</accession>
<dbReference type="GO" id="GO:0005886">
    <property type="term" value="C:plasma membrane"/>
    <property type="evidence" value="ECO:0007669"/>
    <property type="project" value="UniProtKB-SubCell"/>
</dbReference>
<keyword evidence="5 6" id="KW-0472">Membrane</keyword>
<evidence type="ECO:0000256" key="4">
    <source>
        <dbReference type="ARBA" id="ARBA00022679"/>
    </source>
</evidence>
<evidence type="ECO:0000313" key="8">
    <source>
        <dbReference type="Proteomes" id="UP000000343"/>
    </source>
</evidence>
<keyword evidence="4 7" id="KW-0808">Transferase</keyword>
<protein>
    <submittedName>
        <fullName evidence="7">Glycosyl transferase family 2</fullName>
    </submittedName>
</protein>
<organism evidence="8">
    <name type="scientific">Granulicella tundricola (strain ATCC BAA-1859 / DSM 23138 / MP5ACTX9)</name>
    <dbReference type="NCBI Taxonomy" id="1198114"/>
    <lineage>
        <taxon>Bacteria</taxon>
        <taxon>Pseudomonadati</taxon>
        <taxon>Acidobacteriota</taxon>
        <taxon>Terriglobia</taxon>
        <taxon>Terriglobales</taxon>
        <taxon>Acidobacteriaceae</taxon>
        <taxon>Granulicella</taxon>
    </lineage>
</organism>
<dbReference type="RefSeq" id="WP_013580114.1">
    <property type="nucleotide sequence ID" value="NC_015064.1"/>
</dbReference>
<comment type="subcellular location">
    <subcellularLocation>
        <location evidence="1">Cell membrane</location>
    </subcellularLocation>
</comment>
<dbReference type="EMBL" id="CP002480">
    <property type="protein sequence ID" value="ADW68795.1"/>
    <property type="molecule type" value="Genomic_DNA"/>
</dbReference>
<keyword evidence="6" id="KW-0812">Transmembrane</keyword>
<evidence type="ECO:0000256" key="3">
    <source>
        <dbReference type="ARBA" id="ARBA00022676"/>
    </source>
</evidence>
<dbReference type="PaxDb" id="1198114-AciX9_1747"/>
<proteinExistence type="predicted"/>
<dbReference type="GO" id="GO:0016757">
    <property type="term" value="F:glycosyltransferase activity"/>
    <property type="evidence" value="ECO:0007669"/>
    <property type="project" value="UniProtKB-KW"/>
</dbReference>
<dbReference type="OrthoDB" id="9768769at2"/>
<evidence type="ECO:0000256" key="1">
    <source>
        <dbReference type="ARBA" id="ARBA00004236"/>
    </source>
</evidence>
<keyword evidence="2" id="KW-1003">Cell membrane</keyword>
<dbReference type="PANTHER" id="PTHR43646:SF2">
    <property type="entry name" value="GLYCOSYLTRANSFERASE 2-LIKE DOMAIN-CONTAINING PROTEIN"/>
    <property type="match status" value="1"/>
</dbReference>
<sequence>MTPWLEIAVRLAAWAVALCWAAKLAAALWGLRGIADLLGAGWDRMPLGEPTITVVVPACNEERDVRACLESLVGQDYVGLDVVAFNDRSTDATGAIMDELGGRYPGRLRVIHVEALPDGWLGKTHAMASAASSTSSDYVLFTDADVVFRGDALRRSLAYAVESGADHLITLPTTIIKRWDEAALLGFFQILGLWGAPLWRVASARSRVAIGVGAFNLVRRTAYEQVGGFAALRMEIVEDLGLGKRIKQAGLKQRVAFGRGLVSLHWAAGANGIVNVMTKNVFSVFRFNVALMLVTCGWLVGFSIVPYVGLFYLPVLVPSLLMVGSVFGLYGLMSRHSGIPARNAVYAPFAAVMFVYTMLRSTLITLRQGGVIWRGTFYPLGELKKNAAPLR</sequence>
<name>E8WYV9_GRATM</name>
<dbReference type="HOGENOM" id="CLU_038143_0_0_0"/>
<keyword evidence="3" id="KW-0328">Glycosyltransferase</keyword>
<dbReference type="InterPro" id="IPR029044">
    <property type="entry name" value="Nucleotide-diphossugar_trans"/>
</dbReference>
<dbReference type="Pfam" id="PF13641">
    <property type="entry name" value="Glyco_tranf_2_3"/>
    <property type="match status" value="1"/>
</dbReference>
<feature type="transmembrane region" description="Helical" evidence="6">
    <location>
        <begin position="311"/>
        <end position="332"/>
    </location>
</feature>
<dbReference type="AlphaFoldDB" id="E8WYV9"/>
<dbReference type="KEGG" id="acm:AciX9_1747"/>
<evidence type="ECO:0000256" key="5">
    <source>
        <dbReference type="ARBA" id="ARBA00023136"/>
    </source>
</evidence>
<feature type="transmembrane region" description="Helical" evidence="6">
    <location>
        <begin position="12"/>
        <end position="31"/>
    </location>
</feature>
<dbReference type="Gene3D" id="3.90.550.10">
    <property type="entry name" value="Spore Coat Polysaccharide Biosynthesis Protein SpsA, Chain A"/>
    <property type="match status" value="1"/>
</dbReference>
<reference evidence="8" key="1">
    <citation type="submission" date="2011-01" db="EMBL/GenBank/DDBJ databases">
        <title>Complete sequence of chromosome of Acidobacterium sp. MP5ACTX9.</title>
        <authorList>
            <consortium name="US DOE Joint Genome Institute"/>
            <person name="Lucas S."/>
            <person name="Copeland A."/>
            <person name="Lapidus A."/>
            <person name="Cheng J.-F."/>
            <person name="Goodwin L."/>
            <person name="Pitluck S."/>
            <person name="Teshima H."/>
            <person name="Detter J.C."/>
            <person name="Han C."/>
            <person name="Tapia R."/>
            <person name="Land M."/>
            <person name="Hauser L."/>
            <person name="Kyrpides N."/>
            <person name="Ivanova N."/>
            <person name="Ovchinnikova G."/>
            <person name="Pagani I."/>
            <person name="Rawat S.R."/>
            <person name="Mannisto M."/>
            <person name="Haggblom M.M."/>
            <person name="Woyke T."/>
        </authorList>
    </citation>
    <scope>NUCLEOTIDE SEQUENCE [LARGE SCALE GENOMIC DNA]</scope>
    <source>
        <strain evidence="8">MP5ACTX9</strain>
    </source>
</reference>
<dbReference type="Proteomes" id="UP000000343">
    <property type="component" value="Chromosome"/>
</dbReference>
<dbReference type="PANTHER" id="PTHR43646">
    <property type="entry name" value="GLYCOSYLTRANSFERASE"/>
    <property type="match status" value="1"/>
</dbReference>
<dbReference type="eggNOG" id="COG1215">
    <property type="taxonomic scope" value="Bacteria"/>
</dbReference>
<dbReference type="SUPFAM" id="SSF53448">
    <property type="entry name" value="Nucleotide-diphospho-sugar transferases"/>
    <property type="match status" value="1"/>
</dbReference>
<feature type="transmembrane region" description="Helical" evidence="6">
    <location>
        <begin position="344"/>
        <end position="366"/>
    </location>
</feature>